<dbReference type="EMBL" id="UYRS01000339">
    <property type="protein sequence ID" value="VDK22953.1"/>
    <property type="molecule type" value="Genomic_DNA"/>
</dbReference>
<proteinExistence type="inferred from homology"/>
<dbReference type="UniPathway" id="UPA00059">
    <property type="reaction ID" value="UER00104"/>
</dbReference>
<dbReference type="OrthoDB" id="510307at2759"/>
<sequence>MRTVAHSSVWRLPSFAFADTLSLFNACKYSTSATNKHHIQHEYMTKDKCLVVDNFDHVLFTASKKECHYKNGLLHRAFSLFVFHESPSSPGSLELLVQQRSASKLTFPLLWTNSCCSHPCVNYDGETEEMNALGVRRAARRKAEHELGIDSNRYLSVEDIHFLTRLIYSASNEPKDNMWCEREIDYLLVSILPPNLSSDCSYLTPNVDEVAAIAWLDLVSLESLEMTLGGSRAPVRRGASLIGSSSSADDGTNQNCNEPDLLNELYTRLEHIQPTIPDRVSILLLESAGVRLEAGEGDARLARLVSLAAEKFLSDILSDTMVHWKLSNAQNTGLLSKAGTPASKDGGNALAPPEDNKPQAQSKPSTSGKAEKRVTLTVEDLVATLRDRGIHVARPPYYI</sequence>
<dbReference type="NCBIfam" id="TIGR02150">
    <property type="entry name" value="IPP_isom_1"/>
    <property type="match status" value="1"/>
</dbReference>
<dbReference type="GO" id="GO:0009240">
    <property type="term" value="P:isopentenyl diphosphate biosynthetic process"/>
    <property type="evidence" value="ECO:0007669"/>
    <property type="project" value="TreeGrafter"/>
</dbReference>
<feature type="region of interest" description="Disordered" evidence="8">
    <location>
        <begin position="334"/>
        <end position="372"/>
    </location>
</feature>
<dbReference type="GO" id="GO:0005737">
    <property type="term" value="C:cytoplasm"/>
    <property type="evidence" value="ECO:0007669"/>
    <property type="project" value="TreeGrafter"/>
</dbReference>
<feature type="domain" description="Nudix hydrolase" evidence="9">
    <location>
        <begin position="73"/>
        <end position="240"/>
    </location>
</feature>
<evidence type="ECO:0000256" key="6">
    <source>
        <dbReference type="ARBA" id="ARBA00023229"/>
    </source>
</evidence>
<evidence type="ECO:0000256" key="8">
    <source>
        <dbReference type="SAM" id="MobiDB-lite"/>
    </source>
</evidence>
<comment type="similarity">
    <text evidence="4">Belongs to the IPP isomerase type 1 family.</text>
</comment>
<evidence type="ECO:0000256" key="3">
    <source>
        <dbReference type="ARBA" id="ARBA00004826"/>
    </source>
</evidence>
<evidence type="ECO:0000256" key="4">
    <source>
        <dbReference type="ARBA" id="ARBA00007579"/>
    </source>
</evidence>
<name>A0A0R3VVG9_TAEAS</name>
<comment type="pathway">
    <text evidence="3">Isoprenoid biosynthesis; dimethylallyl diphosphate biosynthesis; dimethylallyl diphosphate from isopentenyl diphosphate: step 1/1.</text>
</comment>
<dbReference type="PANTHER" id="PTHR10885">
    <property type="entry name" value="ISOPENTENYL-DIPHOSPHATE DELTA-ISOMERASE"/>
    <property type="match status" value="1"/>
</dbReference>
<dbReference type="GO" id="GO:0006352">
    <property type="term" value="P:DNA-templated transcription initiation"/>
    <property type="evidence" value="ECO:0007669"/>
    <property type="project" value="InterPro"/>
</dbReference>
<comment type="function">
    <text evidence="2">Catalyzes the 1,3-allylic rearrangement of the homoallylic substrate isopentenyl (IPP) to its highly electrophilic allylic isomer, dimethylallyl diphosphate (DMAPP).</text>
</comment>
<protein>
    <recommendedName>
        <fullName evidence="5">isopentenyl-diphosphate Delta-isomerase</fullName>
        <ecNumber evidence="5">5.3.3.2</ecNumber>
    </recommendedName>
</protein>
<dbReference type="Pfam" id="PF03540">
    <property type="entry name" value="TAF10"/>
    <property type="match status" value="1"/>
</dbReference>
<dbReference type="STRING" id="60517.A0A0R3VVG9"/>
<dbReference type="InterPro" id="IPR015797">
    <property type="entry name" value="NUDIX_hydrolase-like_dom_sf"/>
</dbReference>
<evidence type="ECO:0000313" key="11">
    <source>
        <dbReference type="Proteomes" id="UP000282613"/>
    </source>
</evidence>
<reference evidence="12" key="1">
    <citation type="submission" date="2017-02" db="UniProtKB">
        <authorList>
            <consortium name="WormBaseParasite"/>
        </authorList>
    </citation>
    <scope>IDENTIFICATION</scope>
</reference>
<dbReference type="GO" id="GO:0005634">
    <property type="term" value="C:nucleus"/>
    <property type="evidence" value="ECO:0007669"/>
    <property type="project" value="InterPro"/>
</dbReference>
<keyword evidence="6" id="KW-0414">Isoprene biosynthesis</keyword>
<evidence type="ECO:0000256" key="5">
    <source>
        <dbReference type="ARBA" id="ARBA00012057"/>
    </source>
</evidence>
<keyword evidence="11" id="KW-1185">Reference proteome</keyword>
<evidence type="ECO:0000256" key="1">
    <source>
        <dbReference type="ARBA" id="ARBA00000374"/>
    </source>
</evidence>
<evidence type="ECO:0000256" key="2">
    <source>
        <dbReference type="ARBA" id="ARBA00003951"/>
    </source>
</evidence>
<dbReference type="CDD" id="cd07982">
    <property type="entry name" value="HFD_TAF10"/>
    <property type="match status" value="1"/>
</dbReference>
<dbReference type="EC" id="5.3.3.2" evidence="5"/>
<dbReference type="CDD" id="cd02885">
    <property type="entry name" value="NUDIX_IPP_Isomerase"/>
    <property type="match status" value="1"/>
</dbReference>
<dbReference type="SUPFAM" id="SSF55811">
    <property type="entry name" value="Nudix"/>
    <property type="match status" value="1"/>
</dbReference>
<accession>A0A0R3VVG9</accession>
<dbReference type="GO" id="GO:0050992">
    <property type="term" value="P:dimethylallyl diphosphate biosynthetic process"/>
    <property type="evidence" value="ECO:0007669"/>
    <property type="project" value="UniProtKB-UniPathway"/>
</dbReference>
<reference evidence="10 11" key="2">
    <citation type="submission" date="2018-11" db="EMBL/GenBank/DDBJ databases">
        <authorList>
            <consortium name="Pathogen Informatics"/>
        </authorList>
    </citation>
    <scope>NUCLEOTIDE SEQUENCE [LARGE SCALE GENOMIC DNA]</scope>
</reference>
<keyword evidence="7" id="KW-0413">Isomerase</keyword>
<dbReference type="PRINTS" id="PR01443">
    <property type="entry name" value="TFIID30KDSUB"/>
</dbReference>
<feature type="compositionally biased region" description="Polar residues" evidence="8">
    <location>
        <begin position="358"/>
        <end position="368"/>
    </location>
</feature>
<dbReference type="InterPro" id="IPR003923">
    <property type="entry name" value="TAF10"/>
</dbReference>
<dbReference type="WBParaSite" id="TASK_0000138201-mRNA-1">
    <property type="protein sequence ID" value="TASK_0000138201-mRNA-1"/>
    <property type="gene ID" value="TASK_0000138201"/>
</dbReference>
<dbReference type="GO" id="GO:0004452">
    <property type="term" value="F:isopentenyl-diphosphate delta-isomerase activity"/>
    <property type="evidence" value="ECO:0007669"/>
    <property type="project" value="UniProtKB-EC"/>
</dbReference>
<evidence type="ECO:0000313" key="12">
    <source>
        <dbReference type="WBParaSite" id="TASK_0000138201-mRNA-1"/>
    </source>
</evidence>
<gene>
    <name evidence="10" type="ORF">TASK_LOCUS1383</name>
</gene>
<dbReference type="PROSITE" id="PS51462">
    <property type="entry name" value="NUDIX"/>
    <property type="match status" value="1"/>
</dbReference>
<organism evidence="12">
    <name type="scientific">Taenia asiatica</name>
    <name type="common">Asian tapeworm</name>
    <dbReference type="NCBI Taxonomy" id="60517"/>
    <lineage>
        <taxon>Eukaryota</taxon>
        <taxon>Metazoa</taxon>
        <taxon>Spiralia</taxon>
        <taxon>Lophotrochozoa</taxon>
        <taxon>Platyhelminthes</taxon>
        <taxon>Cestoda</taxon>
        <taxon>Eucestoda</taxon>
        <taxon>Cyclophyllidea</taxon>
        <taxon>Taeniidae</taxon>
        <taxon>Taenia</taxon>
    </lineage>
</organism>
<dbReference type="Gene3D" id="3.90.79.10">
    <property type="entry name" value="Nucleoside Triphosphate Pyrophosphohydrolase"/>
    <property type="match status" value="1"/>
</dbReference>
<dbReference type="InterPro" id="IPR011876">
    <property type="entry name" value="IsopentenylPP_isomerase_typ1"/>
</dbReference>
<evidence type="ECO:0000256" key="7">
    <source>
        <dbReference type="ARBA" id="ARBA00023235"/>
    </source>
</evidence>
<comment type="catalytic activity">
    <reaction evidence="1">
        <text>isopentenyl diphosphate = dimethylallyl diphosphate</text>
        <dbReference type="Rhea" id="RHEA:23284"/>
        <dbReference type="ChEBI" id="CHEBI:57623"/>
        <dbReference type="ChEBI" id="CHEBI:128769"/>
        <dbReference type="EC" id="5.3.3.2"/>
    </reaction>
</comment>
<dbReference type="PANTHER" id="PTHR10885:SF0">
    <property type="entry name" value="ISOPENTENYL-DIPHOSPHATE DELTA-ISOMERASE"/>
    <property type="match status" value="1"/>
</dbReference>
<evidence type="ECO:0000313" key="10">
    <source>
        <dbReference type="EMBL" id="VDK22953.1"/>
    </source>
</evidence>
<dbReference type="Proteomes" id="UP000282613">
    <property type="component" value="Unassembled WGS sequence"/>
</dbReference>
<dbReference type="AlphaFoldDB" id="A0A0R3VVG9"/>
<dbReference type="InterPro" id="IPR000086">
    <property type="entry name" value="NUDIX_hydrolase_dom"/>
</dbReference>
<evidence type="ECO:0000259" key="9">
    <source>
        <dbReference type="PROSITE" id="PS51462"/>
    </source>
</evidence>